<dbReference type="PANTHER" id="PTHR40761">
    <property type="entry name" value="CONSERVED INTEGRAL MEMBRANE ALANINE VALINE AND LEUCINE RICH PROTEIN-RELATED"/>
    <property type="match status" value="1"/>
</dbReference>
<keyword evidence="7" id="KW-1185">Reference proteome</keyword>
<dbReference type="OrthoDB" id="5187629at2"/>
<evidence type="ECO:0000256" key="2">
    <source>
        <dbReference type="ARBA" id="ARBA00022692"/>
    </source>
</evidence>
<feature type="transmembrane region" description="Helical" evidence="5">
    <location>
        <begin position="255"/>
        <end position="276"/>
    </location>
</feature>
<feature type="transmembrane region" description="Helical" evidence="5">
    <location>
        <begin position="224"/>
        <end position="243"/>
    </location>
</feature>
<dbReference type="GO" id="GO:0015095">
    <property type="term" value="F:magnesium ion transmembrane transporter activity"/>
    <property type="evidence" value="ECO:0007669"/>
    <property type="project" value="InterPro"/>
</dbReference>
<feature type="transmembrane region" description="Helical" evidence="5">
    <location>
        <begin position="159"/>
        <end position="178"/>
    </location>
</feature>
<protein>
    <recommendedName>
        <fullName evidence="8">Magnesium transporter NIPA</fullName>
    </recommendedName>
</protein>
<evidence type="ECO:0000256" key="4">
    <source>
        <dbReference type="ARBA" id="ARBA00023136"/>
    </source>
</evidence>
<gene>
    <name evidence="6" type="ORF">CLV85_1401</name>
</gene>
<evidence type="ECO:0008006" key="8">
    <source>
        <dbReference type="Google" id="ProtNLM"/>
    </source>
</evidence>
<keyword evidence="2 5" id="KW-0812">Transmembrane</keyword>
<feature type="transmembrane region" description="Helical" evidence="5">
    <location>
        <begin position="185"/>
        <end position="204"/>
    </location>
</feature>
<dbReference type="GO" id="GO:0016020">
    <property type="term" value="C:membrane"/>
    <property type="evidence" value="ECO:0007669"/>
    <property type="project" value="UniProtKB-SubCell"/>
</dbReference>
<evidence type="ECO:0000256" key="5">
    <source>
        <dbReference type="SAM" id="Phobius"/>
    </source>
</evidence>
<feature type="transmembrane region" description="Helical" evidence="5">
    <location>
        <begin position="124"/>
        <end position="147"/>
    </location>
</feature>
<keyword evidence="4 5" id="KW-0472">Membrane</keyword>
<dbReference type="AlphaFoldDB" id="A0A2M9D917"/>
<evidence type="ECO:0000313" key="7">
    <source>
        <dbReference type="Proteomes" id="UP000231742"/>
    </source>
</evidence>
<dbReference type="RefSeq" id="WP_100388824.1">
    <property type="nucleotide sequence ID" value="NZ_BMZU01000001.1"/>
</dbReference>
<feature type="transmembrane region" description="Helical" evidence="5">
    <location>
        <begin position="91"/>
        <end position="112"/>
    </location>
</feature>
<evidence type="ECO:0000256" key="3">
    <source>
        <dbReference type="ARBA" id="ARBA00022989"/>
    </source>
</evidence>
<reference evidence="6 7" key="1">
    <citation type="submission" date="2017-11" db="EMBL/GenBank/DDBJ databases">
        <title>Genomic Encyclopedia of Archaeal and Bacterial Type Strains, Phase II (KMG-II): From Individual Species to Whole Genera.</title>
        <authorList>
            <person name="Goeker M."/>
        </authorList>
    </citation>
    <scope>NUCLEOTIDE SEQUENCE [LARGE SCALE GENOMIC DNA]</scope>
    <source>
        <strain evidence="6 7">DSM 16400</strain>
    </source>
</reference>
<comment type="subcellular location">
    <subcellularLocation>
        <location evidence="1">Membrane</location>
        <topology evidence="1">Multi-pass membrane protein</topology>
    </subcellularLocation>
</comment>
<evidence type="ECO:0000313" key="6">
    <source>
        <dbReference type="EMBL" id="PJJ82209.1"/>
    </source>
</evidence>
<proteinExistence type="predicted"/>
<comment type="caution">
    <text evidence="6">The sequence shown here is derived from an EMBL/GenBank/DDBJ whole genome shotgun (WGS) entry which is preliminary data.</text>
</comment>
<feature type="transmembrane region" description="Helical" evidence="5">
    <location>
        <begin position="282"/>
        <end position="304"/>
    </location>
</feature>
<dbReference type="PANTHER" id="PTHR40761:SF1">
    <property type="entry name" value="CONSERVED INTEGRAL MEMBRANE ALANINE VALINE AND LEUCINE RICH PROTEIN-RELATED"/>
    <property type="match status" value="1"/>
</dbReference>
<name>A0A2M9D917_9MICO</name>
<accession>A0A2M9D917</accession>
<organism evidence="6 7">
    <name type="scientific">Salinibacterium amurskyense</name>
    <dbReference type="NCBI Taxonomy" id="205941"/>
    <lineage>
        <taxon>Bacteria</taxon>
        <taxon>Bacillati</taxon>
        <taxon>Actinomycetota</taxon>
        <taxon>Actinomycetes</taxon>
        <taxon>Micrococcales</taxon>
        <taxon>Microbacteriaceae</taxon>
        <taxon>Salinibacterium</taxon>
    </lineage>
</organism>
<feature type="transmembrane region" description="Helical" evidence="5">
    <location>
        <begin position="66"/>
        <end position="85"/>
    </location>
</feature>
<evidence type="ECO:0000256" key="1">
    <source>
        <dbReference type="ARBA" id="ARBA00004141"/>
    </source>
</evidence>
<dbReference type="InterPro" id="IPR008521">
    <property type="entry name" value="Mg_trans_NIPA"/>
</dbReference>
<dbReference type="Pfam" id="PF05653">
    <property type="entry name" value="Mg_trans_NIPA"/>
    <property type="match status" value="1"/>
</dbReference>
<dbReference type="Proteomes" id="UP000231742">
    <property type="component" value="Unassembled WGS sequence"/>
</dbReference>
<feature type="transmembrane region" description="Helical" evidence="5">
    <location>
        <begin position="20"/>
        <end position="38"/>
    </location>
</feature>
<sequence>MPPDILDLTDQISLTPLQVAGIPLALIGAILLSLGAQFQHRGVARMEETHGSEASTGLNFSQIKALLARPSWVIGTAFLGLAIVFQLSSLAIAPIMVVQPLGAVALVMTAIMNSRIAKVRLDAISIRAIVMCVVGVGVFVGIAAMFAKSTVVTQRELSLVLIILAVVLTAWIVLFLIFRKNASPIFYILGAGMLFGFVATLAKVVIDRVKTIVISGSGFESTDFLTILCIVGLIVASLLGSYFVQTAYASGPPDLVVAGLTVVDPLVAVTVGILVLGEAADAPLWAVIAFVITGAIAIFGVFSLSKHHPQIKS</sequence>
<dbReference type="EMBL" id="PGFH01000001">
    <property type="protein sequence ID" value="PJJ82209.1"/>
    <property type="molecule type" value="Genomic_DNA"/>
</dbReference>
<keyword evidence="3 5" id="KW-1133">Transmembrane helix</keyword>